<dbReference type="InterPro" id="IPR029063">
    <property type="entry name" value="SAM-dependent_MTases_sf"/>
</dbReference>
<name>A0AAN8Q173_PATCE</name>
<dbReference type="PROSITE" id="PS51143">
    <property type="entry name" value="MT_A70"/>
    <property type="match status" value="1"/>
</dbReference>
<dbReference type="GO" id="GO:0003676">
    <property type="term" value="F:nucleic acid binding"/>
    <property type="evidence" value="ECO:0007669"/>
    <property type="project" value="InterPro"/>
</dbReference>
<dbReference type="PANTHER" id="PTHR12829:SF4">
    <property type="entry name" value="N(6)-ADENINE-SPECIFIC METHYLTRANSFERASE METTL4"/>
    <property type="match status" value="1"/>
</dbReference>
<evidence type="ECO:0000256" key="1">
    <source>
        <dbReference type="PROSITE-ProRule" id="PRU00489"/>
    </source>
</evidence>
<dbReference type="PROSITE" id="PS00092">
    <property type="entry name" value="N6_MTASE"/>
    <property type="match status" value="1"/>
</dbReference>
<dbReference type="PANTHER" id="PTHR12829">
    <property type="entry name" value="N6-ADENOSINE-METHYLTRANSFERASE"/>
    <property type="match status" value="1"/>
</dbReference>
<dbReference type="InterPro" id="IPR002052">
    <property type="entry name" value="DNA_methylase_N6_adenine_CS"/>
</dbReference>
<dbReference type="SUPFAM" id="SSF53335">
    <property type="entry name" value="S-adenosyl-L-methionine-dependent methyltransferases"/>
    <property type="match status" value="1"/>
</dbReference>
<comment type="caution">
    <text evidence="2">The sequence shown here is derived from an EMBL/GenBank/DDBJ whole genome shotgun (WGS) entry which is preliminary data.</text>
</comment>
<dbReference type="Proteomes" id="UP001347796">
    <property type="component" value="Unassembled WGS sequence"/>
</dbReference>
<sequence>MSVLCCNDNGWVIDHQQIVRQWYNNCKIPKSSLLSDTNSLDTKVNKDDIPNAEERKMSNSEKLTTALQLKSDLFAIKSPYMMDSQFMKLQKTLETDYIPSTTSRKRKKKADKIDEDCVDYTVIKRLSDAHRSLISLAQEKGYLLNKYENIDNNKSAREASQIVGPGDSLIDIVETSSTDIVETSSTGKGETSSTYDNIKPPLVIEHAQDEVNIHINQLVHFNCDLPTVTQIFGEKYLLPVNSRFLLSDWSKLLQTDITDGNGFDLIVIDPPWKNKSVKRKKSYNTVWEDTLLDLPIYQLMNNGGLVVIWVTNKPKLHSFIKETLLPSWKLKFCVEWHWLKVTTNGELICDINTTMKKPYETLIIAQYINNIDNCLPSLPNQQVIISIPCSLHSKKPPLLEIMKPFLVENPKCLELFARNLQPHWTSWGNEVLKHQHLDYYEVT</sequence>
<reference evidence="2 3" key="1">
    <citation type="submission" date="2024-01" db="EMBL/GenBank/DDBJ databases">
        <title>The genome of the rayed Mediterranean limpet Patella caerulea (Linnaeus, 1758).</title>
        <authorList>
            <person name="Anh-Thu Weber A."/>
            <person name="Halstead-Nussloch G."/>
        </authorList>
    </citation>
    <scope>NUCLEOTIDE SEQUENCE [LARGE SCALE GENOMIC DNA]</scope>
    <source>
        <strain evidence="2">AATW-2023a</strain>
        <tissue evidence="2">Whole specimen</tissue>
    </source>
</reference>
<dbReference type="EMBL" id="JAZGQO010000003">
    <property type="protein sequence ID" value="KAK6188471.1"/>
    <property type="molecule type" value="Genomic_DNA"/>
</dbReference>
<dbReference type="AlphaFoldDB" id="A0AAN8Q173"/>
<dbReference type="Pfam" id="PF05063">
    <property type="entry name" value="MT-A70"/>
    <property type="match status" value="1"/>
</dbReference>
<dbReference type="Gene3D" id="3.40.50.150">
    <property type="entry name" value="Vaccinia Virus protein VP39"/>
    <property type="match status" value="1"/>
</dbReference>
<dbReference type="GO" id="GO:0005634">
    <property type="term" value="C:nucleus"/>
    <property type="evidence" value="ECO:0007669"/>
    <property type="project" value="TreeGrafter"/>
</dbReference>
<dbReference type="GO" id="GO:0008168">
    <property type="term" value="F:methyltransferase activity"/>
    <property type="evidence" value="ECO:0007669"/>
    <property type="project" value="InterPro"/>
</dbReference>
<keyword evidence="3" id="KW-1185">Reference proteome</keyword>
<comment type="similarity">
    <text evidence="1">Belongs to the MT-A70-like family.</text>
</comment>
<proteinExistence type="inferred from homology"/>
<protein>
    <recommendedName>
        <fullName evidence="4">Methyltransferase-like protein 4</fullName>
    </recommendedName>
</protein>
<gene>
    <name evidence="2" type="ORF">SNE40_004638</name>
</gene>
<accession>A0AAN8Q173</accession>
<evidence type="ECO:0000313" key="3">
    <source>
        <dbReference type="Proteomes" id="UP001347796"/>
    </source>
</evidence>
<dbReference type="GO" id="GO:0032259">
    <property type="term" value="P:methylation"/>
    <property type="evidence" value="ECO:0007669"/>
    <property type="project" value="InterPro"/>
</dbReference>
<dbReference type="InterPro" id="IPR007757">
    <property type="entry name" value="MT-A70-like"/>
</dbReference>
<evidence type="ECO:0008006" key="4">
    <source>
        <dbReference type="Google" id="ProtNLM"/>
    </source>
</evidence>
<organism evidence="2 3">
    <name type="scientific">Patella caerulea</name>
    <name type="common">Rayed Mediterranean limpet</name>
    <dbReference type="NCBI Taxonomy" id="87958"/>
    <lineage>
        <taxon>Eukaryota</taxon>
        <taxon>Metazoa</taxon>
        <taxon>Spiralia</taxon>
        <taxon>Lophotrochozoa</taxon>
        <taxon>Mollusca</taxon>
        <taxon>Gastropoda</taxon>
        <taxon>Patellogastropoda</taxon>
        <taxon>Patelloidea</taxon>
        <taxon>Patellidae</taxon>
        <taxon>Patella</taxon>
    </lineage>
</organism>
<evidence type="ECO:0000313" key="2">
    <source>
        <dbReference type="EMBL" id="KAK6188471.1"/>
    </source>
</evidence>